<evidence type="ECO:0000256" key="2">
    <source>
        <dbReference type="ARBA" id="ARBA00008916"/>
    </source>
</evidence>
<keyword evidence="8 12" id="KW-0175">Coiled coil</keyword>
<organism evidence="14 15">
    <name type="scientific">Saccharomyces pastorianus</name>
    <name type="common">Lager yeast</name>
    <name type="synonym">Saccharomyces cerevisiae x Saccharomyces eubayanus</name>
    <dbReference type="NCBI Taxonomy" id="27292"/>
    <lineage>
        <taxon>Eukaryota</taxon>
        <taxon>Fungi</taxon>
        <taxon>Dikarya</taxon>
        <taxon>Ascomycota</taxon>
        <taxon>Saccharomycotina</taxon>
        <taxon>Saccharomycetes</taxon>
        <taxon>Saccharomycetales</taxon>
        <taxon>Saccharomycetaceae</taxon>
        <taxon>Saccharomyces</taxon>
    </lineage>
</organism>
<evidence type="ECO:0000313" key="15">
    <source>
        <dbReference type="Proteomes" id="UP000501346"/>
    </source>
</evidence>
<evidence type="ECO:0000256" key="4">
    <source>
        <dbReference type="ARBA" id="ARBA00015584"/>
    </source>
</evidence>
<keyword evidence="15" id="KW-1185">Reference proteome</keyword>
<evidence type="ECO:0000256" key="10">
    <source>
        <dbReference type="ARBA" id="ARBA00023212"/>
    </source>
</evidence>
<evidence type="ECO:0000256" key="8">
    <source>
        <dbReference type="ARBA" id="ARBA00023054"/>
    </source>
</evidence>
<dbReference type="OrthoDB" id="4035046at2759"/>
<dbReference type="EMBL" id="CP049004">
    <property type="protein sequence ID" value="QID85013.1"/>
    <property type="molecule type" value="Genomic_DNA"/>
</dbReference>
<dbReference type="Pfam" id="PF17060">
    <property type="entry name" value="MPS2"/>
    <property type="match status" value="1"/>
</dbReference>
<evidence type="ECO:0000256" key="6">
    <source>
        <dbReference type="ARBA" id="ARBA00022692"/>
    </source>
</evidence>
<evidence type="ECO:0000256" key="5">
    <source>
        <dbReference type="ARBA" id="ARBA00022490"/>
    </source>
</evidence>
<evidence type="ECO:0000256" key="11">
    <source>
        <dbReference type="ARBA" id="ARBA00023242"/>
    </source>
</evidence>
<protein>
    <recommendedName>
        <fullName evidence="4 12">Monopolar spindle protein 2</fullName>
    </recommendedName>
</protein>
<reference evidence="14 15" key="1">
    <citation type="journal article" date="2019" name="BMC Genomics">
        <title>Chromosome level assembly and comparative genome analysis confirm lager-brewing yeasts originated from a single hybridization.</title>
        <authorList>
            <person name="Salazar A.N."/>
            <person name="Gorter de Vries A.R."/>
            <person name="van den Broek M."/>
            <person name="Brouwers N."/>
            <person name="de la Torre Cortes P."/>
            <person name="Kuijpers N.G.A."/>
            <person name="Daran J.G."/>
            <person name="Abeel T."/>
        </authorList>
    </citation>
    <scope>NUCLEOTIDE SEQUENCE [LARGE SCALE GENOMIC DNA]</scope>
    <source>
        <strain evidence="14 15">CBS 1483</strain>
    </source>
</reference>
<dbReference type="InterPro" id="IPR031433">
    <property type="entry name" value="Mps2"/>
</dbReference>
<dbReference type="GO" id="GO:0030474">
    <property type="term" value="P:spindle pole body duplication"/>
    <property type="evidence" value="ECO:0007669"/>
    <property type="project" value="InterPro"/>
</dbReference>
<comment type="subunit">
    <text evidence="3">Interacts with BBP1, MPS3, and SPC24.</text>
</comment>
<dbReference type="SUPFAM" id="SSF90257">
    <property type="entry name" value="Myosin rod fragments"/>
    <property type="match status" value="1"/>
</dbReference>
<evidence type="ECO:0000256" key="7">
    <source>
        <dbReference type="ARBA" id="ARBA00022989"/>
    </source>
</evidence>
<gene>
    <name evidence="14" type="primary">MPS2_2</name>
    <name evidence="12" type="synonym">MPS2</name>
    <name evidence="14" type="ORF">GRS66_007556</name>
</gene>
<proteinExistence type="inferred from homology"/>
<feature type="region of interest" description="Disordered" evidence="13">
    <location>
        <begin position="136"/>
        <end position="156"/>
    </location>
</feature>
<dbReference type="GO" id="GO:0031965">
    <property type="term" value="C:nuclear membrane"/>
    <property type="evidence" value="ECO:0007669"/>
    <property type="project" value="UniProtKB-SubCell"/>
</dbReference>
<feature type="coiled-coil region" evidence="12">
    <location>
        <begin position="162"/>
        <end position="266"/>
    </location>
</feature>
<dbReference type="Proteomes" id="UP000501346">
    <property type="component" value="Chromosome SeVII-ScVII"/>
</dbReference>
<comment type="function">
    <text evidence="1 12">Component of the spindle pole body (SPB) required for insertion of the nascent SPB into the nuclear envelope and for the proper execution of spindle pole body (SPB) duplication.</text>
</comment>
<dbReference type="AlphaFoldDB" id="A0A6C1E811"/>
<comment type="subcellular location">
    <subcellularLocation>
        <location evidence="12">Cytoplasm</location>
        <location evidence="12">Cytoskeleton</location>
        <location evidence="12">Microtubule organizing center</location>
        <location evidence="12">Spindle pole body</location>
    </subcellularLocation>
    <subcellularLocation>
        <location evidence="12">Nucleus membrane</location>
        <topology evidence="12">Single-pass membrane protein</topology>
    </subcellularLocation>
</comment>
<keyword evidence="7 12" id="KW-1133">Transmembrane helix</keyword>
<sequence length="387" mass="44975">MGSETDAFDAIFEYAWSQIDKPISGDFVYGKDLPKLIEIIENVFQEAQRNGSYNLRLPLLSETDKDLCRTFSNTKTFFKIHKDDFDDIFFNLVNRSLKEILEKTFDGVNSIPRDFMKSLDLDLSSKSLVENKGNSIQEPISLTPPVKHTESPIKRFGQSNTRNTLKVQVEDLQRELNMKQNLLLENERQVNELKRRLKTYQQKYASIQEQFNDLQKNRQIETNQCKPQTADAESHVAVGIDQEAILEEFKRRLQKQTETISTLKDQIRQERGINYNNDKTLFLKRKPSTSKHASKSFADTFSLNLWVNAIIRTIICLTLIIGVLSYVMKYLYSSDAPTQNSRLQLSWWENNGILSKIVWFFQDQTDLEIEYSSNAEIDDAYSRVFGI</sequence>
<evidence type="ECO:0000256" key="13">
    <source>
        <dbReference type="SAM" id="MobiDB-lite"/>
    </source>
</evidence>
<keyword evidence="11 12" id="KW-0539">Nucleus</keyword>
<keyword evidence="10 12" id="KW-0206">Cytoskeleton</keyword>
<evidence type="ECO:0000256" key="9">
    <source>
        <dbReference type="ARBA" id="ARBA00023136"/>
    </source>
</evidence>
<dbReference type="GO" id="GO:0005737">
    <property type="term" value="C:cytoplasm"/>
    <property type="evidence" value="ECO:0007669"/>
    <property type="project" value="UniProtKB-UniRule"/>
</dbReference>
<name>A0A6C1E811_SACPS</name>
<evidence type="ECO:0000313" key="14">
    <source>
        <dbReference type="EMBL" id="QID85013.1"/>
    </source>
</evidence>
<evidence type="ECO:0000256" key="3">
    <source>
        <dbReference type="ARBA" id="ARBA00011598"/>
    </source>
</evidence>
<evidence type="ECO:0000256" key="12">
    <source>
        <dbReference type="RuleBase" id="RU362141"/>
    </source>
</evidence>
<dbReference type="GO" id="GO:0071988">
    <property type="term" value="P:protein localization to spindle pole body"/>
    <property type="evidence" value="ECO:0007669"/>
    <property type="project" value="InterPro"/>
</dbReference>
<feature type="transmembrane region" description="Helical" evidence="12">
    <location>
        <begin position="305"/>
        <end position="327"/>
    </location>
</feature>
<evidence type="ECO:0000256" key="1">
    <source>
        <dbReference type="ARBA" id="ARBA00003044"/>
    </source>
</evidence>
<keyword evidence="6 12" id="KW-0812">Transmembrane</keyword>
<dbReference type="GO" id="GO:0005816">
    <property type="term" value="C:spindle pole body"/>
    <property type="evidence" value="ECO:0007669"/>
    <property type="project" value="UniProtKB-SubCell"/>
</dbReference>
<comment type="similarity">
    <text evidence="2 12">Belongs to the MPS2 family.</text>
</comment>
<keyword evidence="5 12" id="KW-0963">Cytoplasm</keyword>
<accession>A0A6C1E811</accession>
<keyword evidence="9 12" id="KW-0472">Membrane</keyword>